<accession>A0A427XKV8</accession>
<organism evidence="1 2">
    <name type="scientific">Apiotrichum porosum</name>
    <dbReference type="NCBI Taxonomy" id="105984"/>
    <lineage>
        <taxon>Eukaryota</taxon>
        <taxon>Fungi</taxon>
        <taxon>Dikarya</taxon>
        <taxon>Basidiomycota</taxon>
        <taxon>Agaricomycotina</taxon>
        <taxon>Tremellomycetes</taxon>
        <taxon>Trichosporonales</taxon>
        <taxon>Trichosporonaceae</taxon>
        <taxon>Apiotrichum</taxon>
    </lineage>
</organism>
<dbReference type="RefSeq" id="XP_028474662.1">
    <property type="nucleotide sequence ID" value="XM_028617355.1"/>
</dbReference>
<dbReference type="Proteomes" id="UP000279236">
    <property type="component" value="Unassembled WGS sequence"/>
</dbReference>
<dbReference type="AlphaFoldDB" id="A0A427XKV8"/>
<evidence type="ECO:0000313" key="2">
    <source>
        <dbReference type="Proteomes" id="UP000279236"/>
    </source>
</evidence>
<dbReference type="EMBL" id="RSCE01000010">
    <property type="protein sequence ID" value="RSH79515.1"/>
    <property type="molecule type" value="Genomic_DNA"/>
</dbReference>
<reference evidence="1 2" key="1">
    <citation type="submission" date="2018-11" db="EMBL/GenBank/DDBJ databases">
        <title>Genome sequence of Apiotrichum porosum DSM 27194.</title>
        <authorList>
            <person name="Aliyu H."/>
            <person name="Gorte O."/>
            <person name="Ochsenreither K."/>
        </authorList>
    </citation>
    <scope>NUCLEOTIDE SEQUENCE [LARGE SCALE GENOMIC DNA]</scope>
    <source>
        <strain evidence="1 2">DSM 27194</strain>
    </source>
</reference>
<protein>
    <submittedName>
        <fullName evidence="1">Uncharacterized protein</fullName>
    </submittedName>
</protein>
<proteinExistence type="predicted"/>
<evidence type="ECO:0000313" key="1">
    <source>
        <dbReference type="EMBL" id="RSH79515.1"/>
    </source>
</evidence>
<dbReference type="GeneID" id="39586110"/>
<gene>
    <name evidence="1" type="ORF">EHS24_001567</name>
</gene>
<sequence length="119" mass="13620">MSSTATDSRQYFSAPYSMTPWMVRKQQIIEKHGWPKVAKSHPDLVMNVSWETIEAEQRKYNLVYMGPDFPKVAESGYDDQQGAGFHFVLDTIPTAQQVAFWQQTFSSYFDPQGGKWSSG</sequence>
<comment type="caution">
    <text evidence="1">The sequence shown here is derived from an EMBL/GenBank/DDBJ whole genome shotgun (WGS) entry which is preliminary data.</text>
</comment>
<keyword evidence="2" id="KW-1185">Reference proteome</keyword>
<name>A0A427XKV8_9TREE</name>